<keyword evidence="1" id="KW-0812">Transmembrane</keyword>
<gene>
    <name evidence="2" type="ORF">QU665_07775</name>
</gene>
<evidence type="ECO:0000313" key="3">
    <source>
        <dbReference type="Proteomes" id="UP001289581"/>
    </source>
</evidence>
<protein>
    <submittedName>
        <fullName evidence="2">Type IV secretion system protein</fullName>
    </submittedName>
</protein>
<dbReference type="Pfam" id="PF19478">
    <property type="entry name" value="TrbL_2"/>
    <property type="match status" value="1"/>
</dbReference>
<feature type="transmembrane region" description="Helical" evidence="1">
    <location>
        <begin position="172"/>
        <end position="189"/>
    </location>
</feature>
<keyword evidence="1" id="KW-0472">Membrane</keyword>
<accession>A0AAW9KJY5</accession>
<dbReference type="RefSeq" id="WP_075373626.1">
    <property type="nucleotide sequence ID" value="NZ_JAXBCZ010000001.1"/>
</dbReference>
<keyword evidence="3" id="KW-1185">Reference proteome</keyword>
<evidence type="ECO:0000256" key="1">
    <source>
        <dbReference type="SAM" id="Phobius"/>
    </source>
</evidence>
<sequence length="272" mass="29745">MDDMIIYMFKKLFEFDTSDATGIKQTLSEYSNDTYNVVTSLHNTGIKPVASVVISMLLVLELARNASRIEADQQLGVKIIAATMFKSVLLVWAAQNAMMFLDAINQIVQKITKNIDEADKSLPQLPDISDKVSNAEMMDKAGMIMLLIIPFIVAMVAVLIVKVMVIMRFVELYFMTAFASLPIAFLGHPDTKSMGIGYLQKYAAVSMQAATLMLATKIYPHLPAVNAINVGDPGDSLSGWIIQNYATFLLAPVILIVLVFASGKVAKALVGQ</sequence>
<feature type="transmembrane region" description="Helical" evidence="1">
    <location>
        <begin position="75"/>
        <end position="94"/>
    </location>
</feature>
<reference evidence="2 3" key="1">
    <citation type="submission" date="2023-06" db="EMBL/GenBank/DDBJ databases">
        <title>Actinomyces orist ORNL 0101 HMT-893 genome.</title>
        <authorList>
            <person name="Johnston C.D."/>
            <person name="Chen T."/>
            <person name="Dewhirst F.E."/>
        </authorList>
    </citation>
    <scope>NUCLEOTIDE SEQUENCE [LARGE SCALE GENOMIC DNA]</scope>
    <source>
        <strain evidence="2 3">ORNL 0101</strain>
    </source>
</reference>
<dbReference type="GO" id="GO:0030255">
    <property type="term" value="P:protein secretion by the type IV secretion system"/>
    <property type="evidence" value="ECO:0007669"/>
    <property type="project" value="InterPro"/>
</dbReference>
<evidence type="ECO:0000313" key="2">
    <source>
        <dbReference type="EMBL" id="MEA1304962.1"/>
    </source>
</evidence>
<dbReference type="AlphaFoldDB" id="A0AAW9KJY5"/>
<name>A0AAW9KJY5_9ACTO</name>
<dbReference type="InterPro" id="IPR045798">
    <property type="entry name" value="TrbL_Firmicutes"/>
</dbReference>
<proteinExistence type="predicted"/>
<feature type="transmembrane region" description="Helical" evidence="1">
    <location>
        <begin position="143"/>
        <end position="165"/>
    </location>
</feature>
<dbReference type="Proteomes" id="UP001289581">
    <property type="component" value="Unassembled WGS sequence"/>
</dbReference>
<feature type="transmembrane region" description="Helical" evidence="1">
    <location>
        <begin position="240"/>
        <end position="261"/>
    </location>
</feature>
<comment type="caution">
    <text evidence="2">The sequence shown here is derived from an EMBL/GenBank/DDBJ whole genome shotgun (WGS) entry which is preliminary data.</text>
</comment>
<keyword evidence="1" id="KW-1133">Transmembrane helix</keyword>
<dbReference type="EMBL" id="JAXBCZ010000001">
    <property type="protein sequence ID" value="MEA1304962.1"/>
    <property type="molecule type" value="Genomic_DNA"/>
</dbReference>
<organism evidence="2 3">
    <name type="scientific">Actinomyces oris</name>
    <dbReference type="NCBI Taxonomy" id="544580"/>
    <lineage>
        <taxon>Bacteria</taxon>
        <taxon>Bacillati</taxon>
        <taxon>Actinomycetota</taxon>
        <taxon>Actinomycetes</taxon>
        <taxon>Actinomycetales</taxon>
        <taxon>Actinomycetaceae</taxon>
        <taxon>Actinomyces</taxon>
    </lineage>
</organism>